<gene>
    <name evidence="2" type="ORF">K491DRAFT_554121</name>
</gene>
<feature type="domain" description="Heterokaryon incompatibility" evidence="1">
    <location>
        <begin position="71"/>
        <end position="212"/>
    </location>
</feature>
<reference evidence="2" key="1">
    <citation type="journal article" date="2020" name="Stud. Mycol.">
        <title>101 Dothideomycetes genomes: a test case for predicting lifestyles and emergence of pathogens.</title>
        <authorList>
            <person name="Haridas S."/>
            <person name="Albert R."/>
            <person name="Binder M."/>
            <person name="Bloem J."/>
            <person name="Labutti K."/>
            <person name="Salamov A."/>
            <person name="Andreopoulos B."/>
            <person name="Baker S."/>
            <person name="Barry K."/>
            <person name="Bills G."/>
            <person name="Bluhm B."/>
            <person name="Cannon C."/>
            <person name="Castanera R."/>
            <person name="Culley D."/>
            <person name="Daum C."/>
            <person name="Ezra D."/>
            <person name="Gonzalez J."/>
            <person name="Henrissat B."/>
            <person name="Kuo A."/>
            <person name="Liang C."/>
            <person name="Lipzen A."/>
            <person name="Lutzoni F."/>
            <person name="Magnuson J."/>
            <person name="Mondo S."/>
            <person name="Nolan M."/>
            <person name="Ohm R."/>
            <person name="Pangilinan J."/>
            <person name="Park H.-J."/>
            <person name="Ramirez L."/>
            <person name="Alfaro M."/>
            <person name="Sun H."/>
            <person name="Tritt A."/>
            <person name="Yoshinaga Y."/>
            <person name="Zwiers L.-H."/>
            <person name="Turgeon B."/>
            <person name="Goodwin S."/>
            <person name="Spatafora J."/>
            <person name="Crous P."/>
            <person name="Grigoriev I."/>
        </authorList>
    </citation>
    <scope>NUCLEOTIDE SEQUENCE</scope>
    <source>
        <strain evidence="2">CBS 122681</strain>
    </source>
</reference>
<sequence>MEPPTSVPRYVYRPLENLTTIRVLALHTAPVFGAPLKADIVHIDRKGLLLPASPNEYDIDAHEDAPACRSYEAVSYCWGEATFTHRLWCENDWSYLMITPNLDVMLRRLRRPHKIRYLWIDAICLNQSDDLEKSEQVQLMGKIYEHARKVIFWMGEPDGEPIQALYDYIHSIVRTDQADLKHLHARFSEKYPGALYNYLHRPWFWRRWIIQEAILAADAPVLCGGLKINWRVFLDVVRENLPEMITTGVSSPDQPTQSMPAQEVKAVIAHISALSGRVYYMLDLLTTFHRSACSDPRDRLFALRGIALDVYDGIDFLRPSGDISFAVDYSKPWGVVYTDFARACVEAGHGRHILNK</sequence>
<keyword evidence="3" id="KW-1185">Reference proteome</keyword>
<proteinExistence type="predicted"/>
<evidence type="ECO:0000313" key="2">
    <source>
        <dbReference type="EMBL" id="KAF2657463.1"/>
    </source>
</evidence>
<evidence type="ECO:0000313" key="3">
    <source>
        <dbReference type="Proteomes" id="UP000799324"/>
    </source>
</evidence>
<dbReference type="PANTHER" id="PTHR24148">
    <property type="entry name" value="ANKYRIN REPEAT DOMAIN-CONTAINING PROTEIN 39 HOMOLOG-RELATED"/>
    <property type="match status" value="1"/>
</dbReference>
<dbReference type="Pfam" id="PF06985">
    <property type="entry name" value="HET"/>
    <property type="match status" value="1"/>
</dbReference>
<feature type="non-terminal residue" evidence="2">
    <location>
        <position position="356"/>
    </location>
</feature>
<dbReference type="InterPro" id="IPR010730">
    <property type="entry name" value="HET"/>
</dbReference>
<organism evidence="2 3">
    <name type="scientific">Lophiostoma macrostomum CBS 122681</name>
    <dbReference type="NCBI Taxonomy" id="1314788"/>
    <lineage>
        <taxon>Eukaryota</taxon>
        <taxon>Fungi</taxon>
        <taxon>Dikarya</taxon>
        <taxon>Ascomycota</taxon>
        <taxon>Pezizomycotina</taxon>
        <taxon>Dothideomycetes</taxon>
        <taxon>Pleosporomycetidae</taxon>
        <taxon>Pleosporales</taxon>
        <taxon>Lophiostomataceae</taxon>
        <taxon>Lophiostoma</taxon>
    </lineage>
</organism>
<dbReference type="EMBL" id="MU004325">
    <property type="protein sequence ID" value="KAF2657463.1"/>
    <property type="molecule type" value="Genomic_DNA"/>
</dbReference>
<evidence type="ECO:0000259" key="1">
    <source>
        <dbReference type="Pfam" id="PF06985"/>
    </source>
</evidence>
<protein>
    <submittedName>
        <fullName evidence="2">HET-domain-containing protein</fullName>
    </submittedName>
</protein>
<dbReference type="PANTHER" id="PTHR24148:SF80">
    <property type="entry name" value="HETEROKARYON INCOMPATIBILITY DOMAIN-CONTAINING PROTEIN"/>
    <property type="match status" value="1"/>
</dbReference>
<dbReference type="AlphaFoldDB" id="A0A6A6TEY7"/>
<dbReference type="InterPro" id="IPR052895">
    <property type="entry name" value="HetReg/Transcr_Mod"/>
</dbReference>
<name>A0A6A6TEY7_9PLEO</name>
<dbReference type="Proteomes" id="UP000799324">
    <property type="component" value="Unassembled WGS sequence"/>
</dbReference>
<accession>A0A6A6TEY7</accession>
<dbReference type="OrthoDB" id="2157530at2759"/>